<proteinExistence type="predicted"/>
<comment type="caution">
    <text evidence="1">The sequence shown here is derived from an EMBL/GenBank/DDBJ whole genome shotgun (WGS) entry which is preliminary data.</text>
</comment>
<sequence length="261" mass="29128">MAEHLLDLGNGFWNIRGNLRLVGVMNIGTQSSLVRLSSGRFVFLDSYGFGTEITRQIAELTDRGRLVEAVLNLHPFHTLHCRTIAARFPRARLYGSRRHREIIPDLDWQPVTVDSAEFAELYADDLRFSLPAGIEFISSNPRIHAGSVLAYHPASRNLHVDDTLIVLPHLVRQILRQPPVSFHPTTADALEHRPDAAEDFSDWAHRLASAWQDVRTVCAAHSGIASMREDGFGKALLAALHLIEPKLAEVTRARAGRLRSG</sequence>
<dbReference type="InterPro" id="IPR036866">
    <property type="entry name" value="RibonucZ/Hydroxyglut_hydro"/>
</dbReference>
<dbReference type="EMBL" id="JAEPRQ010000002">
    <property type="protein sequence ID" value="MBK4216085.1"/>
    <property type="molecule type" value="Genomic_DNA"/>
</dbReference>
<dbReference type="SUPFAM" id="SSF56281">
    <property type="entry name" value="Metallo-hydrolase/oxidoreductase"/>
    <property type="match status" value="1"/>
</dbReference>
<keyword evidence="2" id="KW-1185">Reference proteome</keyword>
<accession>A0A934SEW0</accession>
<dbReference type="Proteomes" id="UP000640485">
    <property type="component" value="Unassembled WGS sequence"/>
</dbReference>
<organism evidence="1 2">
    <name type="scientific">Paracoccus caeni</name>
    <dbReference type="NCBI Taxonomy" id="657651"/>
    <lineage>
        <taxon>Bacteria</taxon>
        <taxon>Pseudomonadati</taxon>
        <taxon>Pseudomonadota</taxon>
        <taxon>Alphaproteobacteria</taxon>
        <taxon>Rhodobacterales</taxon>
        <taxon>Paracoccaceae</taxon>
        <taxon>Paracoccus</taxon>
    </lineage>
</organism>
<protein>
    <submittedName>
        <fullName evidence="1">Uncharacterized protein</fullName>
    </submittedName>
</protein>
<evidence type="ECO:0000313" key="1">
    <source>
        <dbReference type="EMBL" id="MBK4216085.1"/>
    </source>
</evidence>
<gene>
    <name evidence="1" type="ORF">JJJ17_09120</name>
</gene>
<evidence type="ECO:0000313" key="2">
    <source>
        <dbReference type="Proteomes" id="UP000640485"/>
    </source>
</evidence>
<dbReference type="RefSeq" id="WP_200685620.1">
    <property type="nucleotide sequence ID" value="NZ_JAEPRQ010000002.1"/>
</dbReference>
<reference evidence="1" key="1">
    <citation type="submission" date="2021-01" db="EMBL/GenBank/DDBJ databases">
        <title>Paracoccus amoyensis sp. nov., isolated from the surface seawater along the coast of Xiamen Island, China.</title>
        <authorList>
            <person name="Lyu L."/>
        </authorList>
    </citation>
    <scope>NUCLEOTIDE SEQUENCE</scope>
    <source>
        <strain evidence="1">MJ17</strain>
    </source>
</reference>
<name>A0A934SEW0_9RHOB</name>
<dbReference type="AlphaFoldDB" id="A0A934SEW0"/>